<keyword evidence="2" id="KW-0238">DNA-binding</keyword>
<dbReference type="AlphaFoldDB" id="X2CWE9"/>
<dbReference type="EMBL" id="KC536713">
    <property type="protein sequence ID" value="AHB11345.1"/>
    <property type="molecule type" value="Genomic_DNA"/>
</dbReference>
<name>X2CWE9_AMPCE</name>
<evidence type="ECO:0000313" key="2">
    <source>
        <dbReference type="EMBL" id="AHB11345.1"/>
    </source>
</evidence>
<dbReference type="GO" id="GO:0003677">
    <property type="term" value="F:DNA binding"/>
    <property type="evidence" value="ECO:0007669"/>
    <property type="project" value="UniProtKB-KW"/>
</dbReference>
<protein>
    <submittedName>
        <fullName evidence="2">Homeobox protein D3</fullName>
    </submittedName>
</protein>
<proteinExistence type="predicted"/>
<feature type="region of interest" description="Disordered" evidence="1">
    <location>
        <begin position="14"/>
        <end position="134"/>
    </location>
</feature>
<accession>X2CWE9</accession>
<feature type="compositionally biased region" description="Gly residues" evidence="1">
    <location>
        <begin position="119"/>
        <end position="128"/>
    </location>
</feature>
<feature type="non-terminal residue" evidence="2">
    <location>
        <position position="134"/>
    </location>
</feature>
<feature type="non-terminal residue" evidence="2">
    <location>
        <position position="1"/>
    </location>
</feature>
<feature type="compositionally biased region" description="Pro residues" evidence="1">
    <location>
        <begin position="89"/>
        <end position="106"/>
    </location>
</feature>
<reference evidence="2" key="1">
    <citation type="journal article" date="2016" name="BMC Genomics">
        <title>Tandem amino acid repeats in the green anole (Anolis carolinensis) and other squamates may have a role in increasing genetic variability.</title>
        <authorList>
            <person name="Wu R."/>
            <person name="Liu Q."/>
            <person name="Zhang P."/>
            <person name="Liang D."/>
        </authorList>
    </citation>
    <scope>NUCLEOTIDE SEQUENCE</scope>
</reference>
<keyword evidence="2" id="KW-0371">Homeobox</keyword>
<organism evidence="2">
    <name type="scientific">Amphisbaena caeca</name>
    <name type="common">Puerto Rican worm lizard</name>
    <dbReference type="NCBI Taxonomy" id="493896"/>
    <lineage>
        <taxon>Eukaryota</taxon>
        <taxon>Metazoa</taxon>
        <taxon>Chordata</taxon>
        <taxon>Craniata</taxon>
        <taxon>Vertebrata</taxon>
        <taxon>Euteleostomi</taxon>
        <taxon>Lepidosauria</taxon>
        <taxon>Squamata</taxon>
        <taxon>Bifurcata</taxon>
        <taxon>Unidentata</taxon>
        <taxon>Episquamata</taxon>
        <taxon>Laterata</taxon>
        <taxon>Lacertibaenia</taxon>
        <taxon>Amphisbaenia</taxon>
        <taxon>Amphisbaenidae</taxon>
        <taxon>Amphisbaena</taxon>
    </lineage>
</organism>
<evidence type="ECO:0000256" key="1">
    <source>
        <dbReference type="SAM" id="MobiDB-lite"/>
    </source>
</evidence>
<sequence>NSALFGGYGGYGKADAFGYPSGPPQPYAQPALDTDYPGSACSLQGAAPIQAPPAHKSAAELSGSCMRTGGGSQAAPPQPPGLGEQQPPQQLPAPAPALPSPSPPSSNPAHAVPAKKGKGGPNSSGGGAAATISK</sequence>